<proteinExistence type="inferred from homology"/>
<dbReference type="CDD" id="cd03880">
    <property type="entry name" value="M28_QC_like"/>
    <property type="match status" value="1"/>
</dbReference>
<dbReference type="Gene3D" id="3.40.630.10">
    <property type="entry name" value="Zn peptidases"/>
    <property type="match status" value="1"/>
</dbReference>
<evidence type="ECO:0000256" key="6">
    <source>
        <dbReference type="ARBA" id="ARBA00022525"/>
    </source>
</evidence>
<evidence type="ECO:0000256" key="9">
    <source>
        <dbReference type="ARBA" id="ARBA00022833"/>
    </source>
</evidence>
<dbReference type="OrthoDB" id="2146at2759"/>
<reference evidence="13" key="1">
    <citation type="submission" date="2021-02" db="EMBL/GenBank/DDBJ databases">
        <authorList>
            <person name="Bekaert M."/>
        </authorList>
    </citation>
    <scope>NUCLEOTIDE SEQUENCE</scope>
    <source>
        <strain evidence="13">IoA-00</strain>
    </source>
</reference>
<sequence length="482" mass="54511">MSSGTASNTGASSADKRKKESILELARYLEKDIRVKFIGGRECSGTLKGYDPLLNLVLDNVTEYLRDPDDPYKLTEDTRPLGLGRKHSHFDKLSSSEAFSLSNAEFYANKLQDEDNFRMLLNKVLILRTVGSPGHAKVRSDIVTFMRGLGWYVEEQEFDGKTPLGEKSFTNIIATHDPTAPRQLLLACHYDSKLTPKGFLGAIDSAVPCAQMMNVAHTLRNVLQNRKAKDISLQLVFFDGEEAFVNWNKKDSIYGARHMAQNWTEQKVVFGNEVGRTLDRIDLFVLLDLLGTKAPKIYNYFEKTENWFALMQYVEETLASKGLLQTKDRIFHGKQGNFGIEDDHIPFLQRGVPILHLIPVPFPSVWHTIQDNYDALDFPTIKDLNKILHRAGLCIFKPPILDENKIVYPVLTLAGSQQVVRLYCITQQVVPLYSRMLDATTEVIEIKCGTMRDANSGASSSIREIVISFKGLTYVRDHKNRS</sequence>
<dbReference type="EC" id="2.3.2.5" evidence="4"/>
<evidence type="ECO:0000313" key="13">
    <source>
        <dbReference type="EMBL" id="CAF2794003.1"/>
    </source>
</evidence>
<dbReference type="AlphaFoldDB" id="A0A7R8CES9"/>
<dbReference type="Pfam" id="PF04389">
    <property type="entry name" value="Peptidase_M28"/>
    <property type="match status" value="1"/>
</dbReference>
<dbReference type="Proteomes" id="UP000675881">
    <property type="component" value="Chromosome 10"/>
</dbReference>
<dbReference type="InterPro" id="IPR017132">
    <property type="entry name" value="Lsm7"/>
</dbReference>
<dbReference type="GO" id="GO:0000398">
    <property type="term" value="P:mRNA splicing, via spliceosome"/>
    <property type="evidence" value="ECO:0007669"/>
    <property type="project" value="InterPro"/>
</dbReference>
<comment type="subcellular location">
    <subcellularLocation>
        <location evidence="2">Secreted</location>
    </subcellularLocation>
</comment>
<keyword evidence="10" id="KW-1015">Disulfide bond</keyword>
<comment type="catalytic activity">
    <reaction evidence="1">
        <text>N-terminal L-glutaminyl-[peptide] = N-terminal 5-oxo-L-prolyl-[peptide] + NH4(+)</text>
        <dbReference type="Rhea" id="RHEA:23652"/>
        <dbReference type="Rhea" id="RHEA-COMP:11736"/>
        <dbReference type="Rhea" id="RHEA-COMP:11846"/>
        <dbReference type="ChEBI" id="CHEBI:28938"/>
        <dbReference type="ChEBI" id="CHEBI:64722"/>
        <dbReference type="ChEBI" id="CHEBI:87215"/>
        <dbReference type="EC" id="2.3.2.5"/>
    </reaction>
</comment>
<dbReference type="CDD" id="cd01729">
    <property type="entry name" value="LSm7"/>
    <property type="match status" value="1"/>
</dbReference>
<name>A0A7R8CES9_LEPSM</name>
<dbReference type="SMART" id="SM00651">
    <property type="entry name" value="Sm"/>
    <property type="match status" value="1"/>
</dbReference>
<dbReference type="PANTHER" id="PTHR12283">
    <property type="entry name" value="GLUTAMINYL-PEPTIDE CYCLOTRANSFERASE"/>
    <property type="match status" value="1"/>
</dbReference>
<dbReference type="Gene3D" id="2.30.30.100">
    <property type="match status" value="1"/>
</dbReference>
<dbReference type="InterPro" id="IPR001163">
    <property type="entry name" value="Sm_dom_euk/arc"/>
</dbReference>
<keyword evidence="11 13" id="KW-0012">Acyltransferase</keyword>
<protein>
    <recommendedName>
        <fullName evidence="5">Glutaminyl-peptide cyclotransferase</fullName>
        <ecNumber evidence="4">2.3.2.5</ecNumber>
    </recommendedName>
</protein>
<dbReference type="InterPro" id="IPR040234">
    <property type="entry name" value="QC/QCL"/>
</dbReference>
<dbReference type="FunFam" id="3.40.630.10:FF:000029">
    <property type="entry name" value="Glutaminyl-peptide cyclotransferase"/>
    <property type="match status" value="1"/>
</dbReference>
<evidence type="ECO:0000256" key="2">
    <source>
        <dbReference type="ARBA" id="ARBA00004613"/>
    </source>
</evidence>
<keyword evidence="14" id="KW-1185">Reference proteome</keyword>
<organism evidence="13 14">
    <name type="scientific">Lepeophtheirus salmonis</name>
    <name type="common">Salmon louse</name>
    <name type="synonym">Caligus salmonis</name>
    <dbReference type="NCBI Taxonomy" id="72036"/>
    <lineage>
        <taxon>Eukaryota</taxon>
        <taxon>Metazoa</taxon>
        <taxon>Ecdysozoa</taxon>
        <taxon>Arthropoda</taxon>
        <taxon>Crustacea</taxon>
        <taxon>Multicrustacea</taxon>
        <taxon>Hexanauplia</taxon>
        <taxon>Copepoda</taxon>
        <taxon>Siphonostomatoida</taxon>
        <taxon>Caligidae</taxon>
        <taxon>Lepeophtheirus</taxon>
    </lineage>
</organism>
<comment type="similarity">
    <text evidence="3">Belongs to the glutaminyl-peptide cyclotransferase family.</text>
</comment>
<dbReference type="SUPFAM" id="SSF50182">
    <property type="entry name" value="Sm-like ribonucleoproteins"/>
    <property type="match status" value="1"/>
</dbReference>
<dbReference type="PANTHER" id="PTHR12283:SF6">
    <property type="entry name" value="GLUTAMINYL-PEPTIDE CYCLOTRANSFERASE-RELATED"/>
    <property type="match status" value="1"/>
</dbReference>
<evidence type="ECO:0000256" key="3">
    <source>
        <dbReference type="ARBA" id="ARBA00006014"/>
    </source>
</evidence>
<keyword evidence="7 13" id="KW-0808">Transferase</keyword>
<keyword evidence="8" id="KW-0479">Metal-binding</keyword>
<dbReference type="SUPFAM" id="SSF53187">
    <property type="entry name" value="Zn-dependent exopeptidases"/>
    <property type="match status" value="1"/>
</dbReference>
<dbReference type="Pfam" id="PF01423">
    <property type="entry name" value="LSM"/>
    <property type="match status" value="1"/>
</dbReference>
<dbReference type="GO" id="GO:0016603">
    <property type="term" value="F:glutaminyl-peptide cyclotransferase activity"/>
    <property type="evidence" value="ECO:0007669"/>
    <property type="project" value="UniProtKB-EC"/>
</dbReference>
<evidence type="ECO:0000256" key="11">
    <source>
        <dbReference type="ARBA" id="ARBA00023315"/>
    </source>
</evidence>
<evidence type="ECO:0000256" key="7">
    <source>
        <dbReference type="ARBA" id="ARBA00022679"/>
    </source>
</evidence>
<dbReference type="GO" id="GO:0005576">
    <property type="term" value="C:extracellular region"/>
    <property type="evidence" value="ECO:0007669"/>
    <property type="project" value="UniProtKB-SubCell"/>
</dbReference>
<feature type="domain" description="Sm" evidence="12">
    <location>
        <begin position="23"/>
        <end position="148"/>
    </location>
</feature>
<evidence type="ECO:0000313" key="14">
    <source>
        <dbReference type="Proteomes" id="UP000675881"/>
    </source>
</evidence>
<accession>A0A7R8CES9</accession>
<dbReference type="InterPro" id="IPR007484">
    <property type="entry name" value="Peptidase_M28"/>
</dbReference>
<keyword evidence="9" id="KW-0862">Zinc</keyword>
<evidence type="ECO:0000256" key="4">
    <source>
        <dbReference type="ARBA" id="ARBA00012012"/>
    </source>
</evidence>
<evidence type="ECO:0000256" key="10">
    <source>
        <dbReference type="ARBA" id="ARBA00023157"/>
    </source>
</evidence>
<gene>
    <name evidence="13" type="ORF">LSAA_2359</name>
</gene>
<dbReference type="EMBL" id="HG994589">
    <property type="protein sequence ID" value="CAF2794003.1"/>
    <property type="molecule type" value="Genomic_DNA"/>
</dbReference>
<evidence type="ECO:0000256" key="5">
    <source>
        <dbReference type="ARBA" id="ARBA00016861"/>
    </source>
</evidence>
<dbReference type="GO" id="GO:0000956">
    <property type="term" value="P:nuclear-transcribed mRNA catabolic process"/>
    <property type="evidence" value="ECO:0007669"/>
    <property type="project" value="InterPro"/>
</dbReference>
<evidence type="ECO:0000259" key="12">
    <source>
        <dbReference type="SMART" id="SM00651"/>
    </source>
</evidence>
<dbReference type="InterPro" id="IPR037457">
    <property type="entry name" value="M28_QC"/>
</dbReference>
<dbReference type="GO" id="GO:0008270">
    <property type="term" value="F:zinc ion binding"/>
    <property type="evidence" value="ECO:0007669"/>
    <property type="project" value="TreeGrafter"/>
</dbReference>
<dbReference type="InterPro" id="IPR010920">
    <property type="entry name" value="LSM_dom_sf"/>
</dbReference>
<keyword evidence="6" id="KW-0964">Secreted</keyword>
<evidence type="ECO:0000256" key="8">
    <source>
        <dbReference type="ARBA" id="ARBA00022723"/>
    </source>
</evidence>
<evidence type="ECO:0000256" key="1">
    <source>
        <dbReference type="ARBA" id="ARBA00000001"/>
    </source>
</evidence>